<accession>A0A1N6Q7B7</accession>
<dbReference type="EMBL" id="FTMN01000002">
    <property type="protein sequence ID" value="SIQ12429.1"/>
    <property type="molecule type" value="Genomic_DNA"/>
</dbReference>
<dbReference type="STRING" id="49186.SAMN05421647_102307"/>
<name>A0A1N6Q7B7_9GAMM</name>
<reference evidence="2 3" key="1">
    <citation type="submission" date="2017-01" db="EMBL/GenBank/DDBJ databases">
        <authorList>
            <person name="Mah S.A."/>
            <person name="Swanson W.J."/>
            <person name="Moy G.W."/>
            <person name="Vacquier V.D."/>
        </authorList>
    </citation>
    <scope>NUCLEOTIDE SEQUENCE [LARGE SCALE GENOMIC DNA]</scope>
    <source>
        <strain evidence="2 3">DSM 7027</strain>
    </source>
</reference>
<organism evidence="2 3">
    <name type="scientific">Marinobacterium stanieri</name>
    <dbReference type="NCBI Taxonomy" id="49186"/>
    <lineage>
        <taxon>Bacteria</taxon>
        <taxon>Pseudomonadati</taxon>
        <taxon>Pseudomonadota</taxon>
        <taxon>Gammaproteobacteria</taxon>
        <taxon>Oceanospirillales</taxon>
        <taxon>Oceanospirillaceae</taxon>
        <taxon>Marinobacterium</taxon>
    </lineage>
</organism>
<protein>
    <submittedName>
        <fullName evidence="2">Calcineurin-like phosphoesterase</fullName>
    </submittedName>
</protein>
<dbReference type="Pfam" id="PF00149">
    <property type="entry name" value="Metallophos"/>
    <property type="match status" value="1"/>
</dbReference>
<sequence>MAYQGYDLIGDIHGCALSLRMLLARMGYRQINGVYQHPQRKVVFIGDIIDRGPHIREALHIVRDMVEAGHAEIVMGNHEYNYLCYVTPDPEKPGEYLRQHTPRHKRILQQTLEQLSPYGDEQQEYMEWFLQLPLFIEFENFRVVHACWHNELIETFKQKMGGNRIDRGFLERSAKEGSFEWEVMDRLLRGTHLRLPNDEVMVSKDGFRRHFFRTKFWMPDPQYLVDVVFQPDPLPAHLARLPINNAQREDLLYYGDTEKLLFIGHYWREGTPSPITDNITCLDYSAVKFGKLVAYRLDDETVMQPDKFVWVDVAREVHLIDPEVGAS</sequence>
<dbReference type="PANTHER" id="PTHR42850">
    <property type="entry name" value="METALLOPHOSPHOESTERASE"/>
    <property type="match status" value="1"/>
</dbReference>
<feature type="domain" description="Calcineurin-like phosphoesterase" evidence="1">
    <location>
        <begin position="8"/>
        <end position="100"/>
    </location>
</feature>
<dbReference type="SUPFAM" id="SSF56300">
    <property type="entry name" value="Metallo-dependent phosphatases"/>
    <property type="match status" value="1"/>
</dbReference>
<keyword evidence="3" id="KW-1185">Reference proteome</keyword>
<proteinExistence type="predicted"/>
<gene>
    <name evidence="2" type="ORF">SAMN05421647_102307</name>
</gene>
<dbReference type="eggNOG" id="COG0639">
    <property type="taxonomic scope" value="Bacteria"/>
</dbReference>
<evidence type="ECO:0000313" key="2">
    <source>
        <dbReference type="EMBL" id="SIQ12429.1"/>
    </source>
</evidence>
<dbReference type="PANTHER" id="PTHR42850:SF7">
    <property type="entry name" value="BIS(5'-NUCLEOSYL)-TETRAPHOSPHATASE PRPE [ASYMMETRICAL]"/>
    <property type="match status" value="1"/>
</dbReference>
<evidence type="ECO:0000313" key="3">
    <source>
        <dbReference type="Proteomes" id="UP000186895"/>
    </source>
</evidence>
<dbReference type="InterPro" id="IPR050126">
    <property type="entry name" value="Ap4A_hydrolase"/>
</dbReference>
<dbReference type="InterPro" id="IPR029052">
    <property type="entry name" value="Metallo-depent_PP-like"/>
</dbReference>
<dbReference type="InterPro" id="IPR004843">
    <property type="entry name" value="Calcineurin-like_PHP"/>
</dbReference>
<dbReference type="AlphaFoldDB" id="A0A1N6Q7B7"/>
<dbReference type="Gene3D" id="3.60.21.10">
    <property type="match status" value="1"/>
</dbReference>
<dbReference type="GO" id="GO:0005737">
    <property type="term" value="C:cytoplasm"/>
    <property type="evidence" value="ECO:0007669"/>
    <property type="project" value="TreeGrafter"/>
</dbReference>
<dbReference type="RefSeq" id="WP_076461719.1">
    <property type="nucleotide sequence ID" value="NZ_FTMN01000002.1"/>
</dbReference>
<dbReference type="Proteomes" id="UP000186895">
    <property type="component" value="Unassembled WGS sequence"/>
</dbReference>
<evidence type="ECO:0000259" key="1">
    <source>
        <dbReference type="Pfam" id="PF00149"/>
    </source>
</evidence>
<dbReference type="GO" id="GO:0016791">
    <property type="term" value="F:phosphatase activity"/>
    <property type="evidence" value="ECO:0007669"/>
    <property type="project" value="TreeGrafter"/>
</dbReference>